<comment type="similarity">
    <text evidence="2 4">Belongs to the Ninja family.</text>
</comment>
<keyword evidence="3 4" id="KW-0539">Nucleus</keyword>
<proteinExistence type="inferred from homology"/>
<dbReference type="InterPro" id="IPR031307">
    <property type="entry name" value="Ninja_fam"/>
</dbReference>
<reference evidence="7" key="1">
    <citation type="submission" date="2020-07" db="EMBL/GenBank/DDBJ databases">
        <authorList>
            <person name="Lin J."/>
        </authorList>
    </citation>
    <scope>NUCLEOTIDE SEQUENCE</scope>
</reference>
<feature type="compositionally biased region" description="Basic residues" evidence="5">
    <location>
        <begin position="174"/>
        <end position="185"/>
    </location>
</feature>
<sequence length="185" mass="20324">MAAAAAEEASRRRPRDLLRRFGSVSSCYEESANGADSDEIELSLGLSLGGCFGSDANPNSKGKSKLVRSSSLASFSPFSGDTDFASAAAAAAAAAAASPLARTCSLPTETEEERRKRKKMESLKRLEAKRKRLERRNSLKSAASGRERFDGFPRYRRARSDRREAVLSLQQFSKSRRRRKEMIAP</sequence>
<dbReference type="GO" id="GO:0005634">
    <property type="term" value="C:nucleus"/>
    <property type="evidence" value="ECO:0007669"/>
    <property type="project" value="UniProtKB-SubCell"/>
</dbReference>
<evidence type="ECO:0000256" key="3">
    <source>
        <dbReference type="ARBA" id="ARBA00023242"/>
    </source>
</evidence>
<evidence type="ECO:0000259" key="6">
    <source>
        <dbReference type="Pfam" id="PF07897"/>
    </source>
</evidence>
<protein>
    <recommendedName>
        <fullName evidence="4">Ninja-family protein</fullName>
    </recommendedName>
    <alternativeName>
        <fullName evidence="4">ABI-binding protein</fullName>
    </alternativeName>
</protein>
<evidence type="ECO:0000256" key="4">
    <source>
        <dbReference type="RuleBase" id="RU369029"/>
    </source>
</evidence>
<organism evidence="7">
    <name type="scientific">Ananas comosus var. bracteatus</name>
    <name type="common">red pineapple</name>
    <dbReference type="NCBI Taxonomy" id="296719"/>
    <lineage>
        <taxon>Eukaryota</taxon>
        <taxon>Viridiplantae</taxon>
        <taxon>Streptophyta</taxon>
        <taxon>Embryophyta</taxon>
        <taxon>Tracheophyta</taxon>
        <taxon>Spermatophyta</taxon>
        <taxon>Magnoliopsida</taxon>
        <taxon>Liliopsida</taxon>
        <taxon>Poales</taxon>
        <taxon>Bromeliaceae</taxon>
        <taxon>Bromelioideae</taxon>
        <taxon>Ananas</taxon>
    </lineage>
</organism>
<evidence type="ECO:0000256" key="1">
    <source>
        <dbReference type="ARBA" id="ARBA00004123"/>
    </source>
</evidence>
<gene>
    <name evidence="7" type="ORF">CB5_LOCUS21154</name>
</gene>
<dbReference type="InterPro" id="IPR032310">
    <property type="entry name" value="NLS_NINJA_AFP-like"/>
</dbReference>
<dbReference type="InterPro" id="IPR012463">
    <property type="entry name" value="Ninja_motif"/>
</dbReference>
<feature type="region of interest" description="Disordered" evidence="5">
    <location>
        <begin position="106"/>
        <end position="185"/>
    </location>
</feature>
<evidence type="ECO:0000256" key="5">
    <source>
        <dbReference type="SAM" id="MobiDB-lite"/>
    </source>
</evidence>
<comment type="function">
    <text evidence="4">Acts as a negative regulator of abscisic acid (ABA) response.</text>
</comment>
<name>A0A6V7Q4I2_ANACO</name>
<dbReference type="EMBL" id="LR862132">
    <property type="protein sequence ID" value="CAD1837943.1"/>
    <property type="molecule type" value="Genomic_DNA"/>
</dbReference>
<dbReference type="PANTHER" id="PTHR31413">
    <property type="entry name" value="AFP HOMOLOG 2"/>
    <property type="match status" value="1"/>
</dbReference>
<feature type="domain" description="Ethylene-responsive binding factor-associated repression" evidence="6">
    <location>
        <begin position="36"/>
        <end position="75"/>
    </location>
</feature>
<accession>A0A6V7Q4I2</accession>
<dbReference type="PANTHER" id="PTHR31413:SF31">
    <property type="entry name" value="NINJA-FAMILY PROTEIN AFP3"/>
    <property type="match status" value="1"/>
</dbReference>
<dbReference type="AlphaFoldDB" id="A0A6V7Q4I2"/>
<evidence type="ECO:0000313" key="7">
    <source>
        <dbReference type="EMBL" id="CAD1837943.1"/>
    </source>
</evidence>
<comment type="subcellular location">
    <subcellularLocation>
        <location evidence="1 4">Nucleus</location>
    </subcellularLocation>
</comment>
<dbReference type="Pfam" id="PF16136">
    <property type="entry name" value="NLS_NINJA_AFP"/>
    <property type="match status" value="1"/>
</dbReference>
<dbReference type="GO" id="GO:0045892">
    <property type="term" value="P:negative regulation of DNA-templated transcription"/>
    <property type="evidence" value="ECO:0007669"/>
    <property type="project" value="TreeGrafter"/>
</dbReference>
<dbReference type="GO" id="GO:0007165">
    <property type="term" value="P:signal transduction"/>
    <property type="evidence" value="ECO:0007669"/>
    <property type="project" value="InterPro"/>
</dbReference>
<dbReference type="Pfam" id="PF07897">
    <property type="entry name" value="EAR"/>
    <property type="match status" value="1"/>
</dbReference>
<evidence type="ECO:0000256" key="2">
    <source>
        <dbReference type="ARBA" id="ARBA00006081"/>
    </source>
</evidence>